<dbReference type="HOGENOM" id="CLU_2124876_0_0_1"/>
<evidence type="ECO:0000313" key="2">
    <source>
        <dbReference type="EnsemblPlants" id="OBART06G07770.1"/>
    </source>
</evidence>
<dbReference type="PaxDb" id="65489-OBART06G07770.1"/>
<organism evidence="2">
    <name type="scientific">Oryza barthii</name>
    <dbReference type="NCBI Taxonomy" id="65489"/>
    <lineage>
        <taxon>Eukaryota</taxon>
        <taxon>Viridiplantae</taxon>
        <taxon>Streptophyta</taxon>
        <taxon>Embryophyta</taxon>
        <taxon>Tracheophyta</taxon>
        <taxon>Spermatophyta</taxon>
        <taxon>Magnoliopsida</taxon>
        <taxon>Liliopsida</taxon>
        <taxon>Poales</taxon>
        <taxon>Poaceae</taxon>
        <taxon>BOP clade</taxon>
        <taxon>Oryzoideae</taxon>
        <taxon>Oryzeae</taxon>
        <taxon>Oryzinae</taxon>
        <taxon>Oryza</taxon>
    </lineage>
</organism>
<dbReference type="Proteomes" id="UP000026960">
    <property type="component" value="Chromosome 6"/>
</dbReference>
<feature type="region of interest" description="Disordered" evidence="1">
    <location>
        <begin position="26"/>
        <end position="53"/>
    </location>
</feature>
<protein>
    <submittedName>
        <fullName evidence="2">Uncharacterized protein</fullName>
    </submittedName>
</protein>
<name>A0A0D3GED1_9ORYZ</name>
<dbReference type="Gramene" id="OBART06G07770.1">
    <property type="protein sequence ID" value="OBART06G07770.1"/>
    <property type="gene ID" value="OBART06G07770"/>
</dbReference>
<evidence type="ECO:0000256" key="1">
    <source>
        <dbReference type="SAM" id="MobiDB-lite"/>
    </source>
</evidence>
<reference evidence="2" key="1">
    <citation type="journal article" date="2009" name="Rice">
        <title>De Novo Next Generation Sequencing of Plant Genomes.</title>
        <authorList>
            <person name="Rounsley S."/>
            <person name="Marri P.R."/>
            <person name="Yu Y."/>
            <person name="He R."/>
            <person name="Sisneros N."/>
            <person name="Goicoechea J.L."/>
            <person name="Lee S.J."/>
            <person name="Angelova A."/>
            <person name="Kudrna D."/>
            <person name="Luo M."/>
            <person name="Affourtit J."/>
            <person name="Desany B."/>
            <person name="Knight J."/>
            <person name="Niazi F."/>
            <person name="Egholm M."/>
            <person name="Wing R.A."/>
        </authorList>
    </citation>
    <scope>NUCLEOTIDE SEQUENCE [LARGE SCALE GENOMIC DNA]</scope>
    <source>
        <strain evidence="2">cv. IRGC 105608</strain>
    </source>
</reference>
<dbReference type="AlphaFoldDB" id="A0A0D3GED1"/>
<reference evidence="2" key="2">
    <citation type="submission" date="2015-03" db="UniProtKB">
        <authorList>
            <consortium name="EnsemblPlants"/>
        </authorList>
    </citation>
    <scope>IDENTIFICATION</scope>
</reference>
<sequence>MVGEVEEVVVAVPPFVPMSCSATVPPERELDANTGARRPVTTPDVDGGDDNAIGHHGRGAVGMADHELGLVYRCILARESAYPYLGLRLDMWCSYLERSFSEVLIGVEYELIEM</sequence>
<accession>A0A0D3GED1</accession>
<proteinExistence type="predicted"/>
<dbReference type="EnsemblPlants" id="OBART06G07770.1">
    <property type="protein sequence ID" value="OBART06G07770.1"/>
    <property type="gene ID" value="OBART06G07770"/>
</dbReference>
<evidence type="ECO:0000313" key="3">
    <source>
        <dbReference type="Proteomes" id="UP000026960"/>
    </source>
</evidence>
<keyword evidence="3" id="KW-1185">Reference proteome</keyword>